<comment type="caution">
    <text evidence="2">The sequence shown here is derived from an EMBL/GenBank/DDBJ whole genome shotgun (WGS) entry which is preliminary data.</text>
</comment>
<evidence type="ECO:0000256" key="1">
    <source>
        <dbReference type="SAM" id="MobiDB-lite"/>
    </source>
</evidence>
<proteinExistence type="predicted"/>
<feature type="region of interest" description="Disordered" evidence="1">
    <location>
        <begin position="61"/>
        <end position="80"/>
    </location>
</feature>
<dbReference type="Proteomes" id="UP000663866">
    <property type="component" value="Unassembled WGS sequence"/>
</dbReference>
<dbReference type="AlphaFoldDB" id="A0A819ERK1"/>
<gene>
    <name evidence="2" type="ORF">OVN521_LOCUS7081</name>
</gene>
<organism evidence="2 3">
    <name type="scientific">Rotaria magnacalcarata</name>
    <dbReference type="NCBI Taxonomy" id="392030"/>
    <lineage>
        <taxon>Eukaryota</taxon>
        <taxon>Metazoa</taxon>
        <taxon>Spiralia</taxon>
        <taxon>Gnathifera</taxon>
        <taxon>Rotifera</taxon>
        <taxon>Eurotatoria</taxon>
        <taxon>Bdelloidea</taxon>
        <taxon>Philodinida</taxon>
        <taxon>Philodinidae</taxon>
        <taxon>Rotaria</taxon>
    </lineage>
</organism>
<accession>A0A819ERK1</accession>
<reference evidence="2" key="1">
    <citation type="submission" date="2021-02" db="EMBL/GenBank/DDBJ databases">
        <authorList>
            <person name="Nowell W R."/>
        </authorList>
    </citation>
    <scope>NUCLEOTIDE SEQUENCE</scope>
</reference>
<protein>
    <submittedName>
        <fullName evidence="2">Uncharacterized protein</fullName>
    </submittedName>
</protein>
<evidence type="ECO:0000313" key="3">
    <source>
        <dbReference type="Proteomes" id="UP000663866"/>
    </source>
</evidence>
<dbReference type="EMBL" id="CAJOBG010000764">
    <property type="protein sequence ID" value="CAF3855443.1"/>
    <property type="molecule type" value="Genomic_DNA"/>
</dbReference>
<sequence length="80" mass="8679">MQKNKTTSLELVLAPLEKALIPTADINQFSQMPADVISDLSTNSIENAQAVDLKEFIEQNNADDSGEQNIIEDASMAGLE</sequence>
<evidence type="ECO:0000313" key="2">
    <source>
        <dbReference type="EMBL" id="CAF3855443.1"/>
    </source>
</evidence>
<name>A0A819ERK1_9BILA</name>
<keyword evidence="3" id="KW-1185">Reference proteome</keyword>